<accession>A0A2W7PNZ6</accession>
<keyword evidence="2" id="KW-1185">Reference proteome</keyword>
<dbReference type="Proteomes" id="UP000249364">
    <property type="component" value="Unassembled WGS sequence"/>
</dbReference>
<evidence type="ECO:0000313" key="2">
    <source>
        <dbReference type="Proteomes" id="UP000249364"/>
    </source>
</evidence>
<sequence length="51" mass="5600">NQGEDTSFEEDLARDVLEIITVFSARLYGARSRKNAKLLDGMRKAAEADGA</sequence>
<feature type="non-terminal residue" evidence="1">
    <location>
        <position position="1"/>
    </location>
</feature>
<comment type="caution">
    <text evidence="1">The sequence shown here is derived from an EMBL/GenBank/DDBJ whole genome shotgun (WGS) entry which is preliminary data.</text>
</comment>
<reference evidence="1 2" key="1">
    <citation type="submission" date="2018-06" db="EMBL/GenBank/DDBJ databases">
        <title>Genomic Encyclopedia of Archaeal and Bacterial Type Strains, Phase II (KMG-II): from individual species to whole genera.</title>
        <authorList>
            <person name="Goeker M."/>
        </authorList>
    </citation>
    <scope>NUCLEOTIDE SEQUENCE [LARGE SCALE GENOMIC DNA]</scope>
    <source>
        <strain evidence="1 2">DSM 13087</strain>
    </source>
</reference>
<proteinExistence type="predicted"/>
<evidence type="ECO:0008006" key="3">
    <source>
        <dbReference type="Google" id="ProtNLM"/>
    </source>
</evidence>
<name>A0A2W7PNZ6_9RHOB</name>
<dbReference type="Gene3D" id="1.10.287.2170">
    <property type="match status" value="1"/>
</dbReference>
<gene>
    <name evidence="1" type="ORF">LY56_03114</name>
</gene>
<dbReference type="AlphaFoldDB" id="A0A2W7PNZ6"/>
<dbReference type="EMBL" id="QKZQ01000019">
    <property type="protein sequence ID" value="PZX37984.1"/>
    <property type="molecule type" value="Genomic_DNA"/>
</dbReference>
<protein>
    <recommendedName>
        <fullName evidence="3">Resolvase-like protein</fullName>
    </recommendedName>
</protein>
<organism evidence="1 2">
    <name type="scientific">Roseinatronobacter thiooxidans</name>
    <dbReference type="NCBI Taxonomy" id="121821"/>
    <lineage>
        <taxon>Bacteria</taxon>
        <taxon>Pseudomonadati</taxon>
        <taxon>Pseudomonadota</taxon>
        <taxon>Alphaproteobacteria</taxon>
        <taxon>Rhodobacterales</taxon>
        <taxon>Paracoccaceae</taxon>
        <taxon>Roseinatronobacter</taxon>
    </lineage>
</organism>
<evidence type="ECO:0000313" key="1">
    <source>
        <dbReference type="EMBL" id="PZX37984.1"/>
    </source>
</evidence>